<organism evidence="3 4">
    <name type="scientific">Coprococcus comes ATCC 27758</name>
    <dbReference type="NCBI Taxonomy" id="470146"/>
    <lineage>
        <taxon>Bacteria</taxon>
        <taxon>Bacillati</taxon>
        <taxon>Bacillota</taxon>
        <taxon>Clostridia</taxon>
        <taxon>Lachnospirales</taxon>
        <taxon>Lachnospiraceae</taxon>
        <taxon>Coprococcus</taxon>
    </lineage>
</organism>
<dbReference type="InterPro" id="IPR003797">
    <property type="entry name" value="DegV"/>
</dbReference>
<dbReference type="GO" id="GO:0008289">
    <property type="term" value="F:lipid binding"/>
    <property type="evidence" value="ECO:0007669"/>
    <property type="project" value="UniProtKB-KW"/>
</dbReference>
<dbReference type="Gene3D" id="3.30.1180.10">
    <property type="match status" value="1"/>
</dbReference>
<keyword evidence="2" id="KW-0446">Lipid-binding</keyword>
<accession>C0BB69</accession>
<dbReference type="PROSITE" id="PS51482">
    <property type="entry name" value="DEGV"/>
    <property type="match status" value="1"/>
</dbReference>
<dbReference type="AlphaFoldDB" id="C0BB69"/>
<evidence type="ECO:0000313" key="4">
    <source>
        <dbReference type="Proteomes" id="UP000003793"/>
    </source>
</evidence>
<dbReference type="Pfam" id="PF02645">
    <property type="entry name" value="DegV"/>
    <property type="match status" value="1"/>
</dbReference>
<dbReference type="SUPFAM" id="SSF82549">
    <property type="entry name" value="DAK1/DegV-like"/>
    <property type="match status" value="1"/>
</dbReference>
<gene>
    <name evidence="3" type="ORF">COPCOM_02325</name>
</gene>
<reference evidence="3 4" key="1">
    <citation type="submission" date="2009-02" db="EMBL/GenBank/DDBJ databases">
        <authorList>
            <person name="Fulton L."/>
            <person name="Clifton S."/>
            <person name="Fulton B."/>
            <person name="Xu J."/>
            <person name="Minx P."/>
            <person name="Pepin K.H."/>
            <person name="Johnson M."/>
            <person name="Bhonagiri V."/>
            <person name="Nash W.E."/>
            <person name="Mardis E.R."/>
            <person name="Wilson R.K."/>
        </authorList>
    </citation>
    <scope>NUCLEOTIDE SEQUENCE [LARGE SCALE GENOMIC DNA]</scope>
    <source>
        <strain evidence="3 4">ATCC 27758</strain>
    </source>
</reference>
<dbReference type="Gene3D" id="3.40.50.10440">
    <property type="entry name" value="Dihydroxyacetone kinase, domain 1"/>
    <property type="match status" value="1"/>
</dbReference>
<dbReference type="NCBIfam" id="TIGR00762">
    <property type="entry name" value="DegV"/>
    <property type="match status" value="1"/>
</dbReference>
<comment type="function">
    <text evidence="1">May bind long-chain fatty acids, such as palmitate, and may play a role in lipid transport or fatty acid metabolism.</text>
</comment>
<dbReference type="EMBL" id="ABVR01000041">
    <property type="protein sequence ID" value="EEG89343.1"/>
    <property type="molecule type" value="Genomic_DNA"/>
</dbReference>
<reference evidence="3 4" key="2">
    <citation type="submission" date="2009-03" db="EMBL/GenBank/DDBJ databases">
        <title>Draft genome sequence of Coprococcus comes (ATCC 27758).</title>
        <authorList>
            <person name="Sudarsanam P."/>
            <person name="Ley R."/>
            <person name="Guruge J."/>
            <person name="Turnbaugh P.J."/>
            <person name="Mahowald M."/>
            <person name="Liep D."/>
            <person name="Gordon J."/>
        </authorList>
    </citation>
    <scope>NUCLEOTIDE SEQUENCE [LARGE SCALE GENOMIC DNA]</scope>
    <source>
        <strain evidence="3 4">ATCC 27758</strain>
    </source>
</reference>
<dbReference type="PANTHER" id="PTHR33434:SF3">
    <property type="entry name" value="DEGV DOMAIN-CONTAINING PROTEIN YITS"/>
    <property type="match status" value="1"/>
</dbReference>
<comment type="caution">
    <text evidence="3">The sequence shown here is derived from an EMBL/GenBank/DDBJ whole genome shotgun (WGS) entry which is preliminary data.</text>
</comment>
<name>C0BB69_9FIRM</name>
<dbReference type="Gene3D" id="2.20.28.50">
    <property type="entry name" value="degv family protein"/>
    <property type="match status" value="1"/>
</dbReference>
<protein>
    <submittedName>
        <fullName evidence="3">EDD domain protein, DegV family</fullName>
    </submittedName>
</protein>
<dbReference type="Proteomes" id="UP000003793">
    <property type="component" value="Unassembled WGS sequence"/>
</dbReference>
<dbReference type="HOGENOM" id="CLU_048251_4_1_9"/>
<sequence>MKEGTLMSEYIIMTDSTVDLPKEYLTEELGVPYIPLTYLIDGQSYEDMIGLTGEEFFAKVRAGSMPTTSQINPEQAREALEPYLKEGKDILYIAFSSGLSGTYNSIRMAAEELQEEYPERKLIVIDSLCACMGEGLLVYKAVQMKRAGKSLEEVAAWVEENKLHIMHNVTIDDLFHLHRGGRVSKASAIVGTMIQIKPIIHMDDHGELKVIGKERGRKKALTHIVDMAVKQSEGWDNDIVMITHGDCKEDAEFVARQVEKKMGVHNILINCIGTVIGSHTGPGVVAVFCMGNKR</sequence>
<proteinExistence type="predicted"/>
<evidence type="ECO:0000313" key="3">
    <source>
        <dbReference type="EMBL" id="EEG89343.1"/>
    </source>
</evidence>
<dbReference type="InterPro" id="IPR050270">
    <property type="entry name" value="DegV_domain_contain"/>
</dbReference>
<dbReference type="InterPro" id="IPR043168">
    <property type="entry name" value="DegV_C"/>
</dbReference>
<evidence type="ECO:0000256" key="1">
    <source>
        <dbReference type="ARBA" id="ARBA00003238"/>
    </source>
</evidence>
<evidence type="ECO:0000256" key="2">
    <source>
        <dbReference type="ARBA" id="ARBA00023121"/>
    </source>
</evidence>
<dbReference type="PANTHER" id="PTHR33434">
    <property type="entry name" value="DEGV DOMAIN-CONTAINING PROTEIN DR_1986-RELATED"/>
    <property type="match status" value="1"/>
</dbReference>